<dbReference type="Gene3D" id="3.40.50.720">
    <property type="entry name" value="NAD(P)-binding Rossmann-like Domain"/>
    <property type="match status" value="1"/>
</dbReference>
<name>A0A8K0NQH9_9TREE</name>
<dbReference type="InterPro" id="IPR051164">
    <property type="entry name" value="NmrA-like_oxidored"/>
</dbReference>
<sequence length="318" mass="34889">MSPTFLIVGATGNTGAGVTKTLAKELSSSPRFAQHRVIALTRHAESSTAKELASKQHVEVVEQDWTEITTKWLQDHEVERIFIASHNGPTQFSDESLFLTHALESGCVEYVVRISTTAGNIGPATKVAYARTHWAIETMLESPEFGSLGWTSLRPNVFPNSSAWVGDWYRDYKKTGKQGTLKMGIDKDAPLAPIDPVEVGIIAAKLLAQEDISRYNRQKYVLVGPENVTGKGVVELVEKFVGEKVENVSYRDTSFADSLKAKGGNRNLIDNTVTAFISAFDGSQSVEGSPTSPELLELYQLQHGAYAAWQKELEDIQG</sequence>
<evidence type="ECO:0000313" key="5">
    <source>
        <dbReference type="Proteomes" id="UP000812966"/>
    </source>
</evidence>
<dbReference type="InterPro" id="IPR036291">
    <property type="entry name" value="NAD(P)-bd_dom_sf"/>
</dbReference>
<reference evidence="4" key="1">
    <citation type="submission" date="2020-04" db="EMBL/GenBank/DDBJ databases">
        <title>Analysis of mating type loci in Filobasidium floriforme.</title>
        <authorList>
            <person name="Nowrousian M."/>
        </authorList>
    </citation>
    <scope>NUCLEOTIDE SEQUENCE</scope>
    <source>
        <strain evidence="4">CBS 6242</strain>
    </source>
</reference>
<dbReference type="GO" id="GO:0005634">
    <property type="term" value="C:nucleus"/>
    <property type="evidence" value="ECO:0007669"/>
    <property type="project" value="TreeGrafter"/>
</dbReference>
<comment type="caution">
    <text evidence="4">The sequence shown here is derived from an EMBL/GenBank/DDBJ whole genome shotgun (WGS) entry which is preliminary data.</text>
</comment>
<proteinExistence type="inferred from homology"/>
<evidence type="ECO:0000313" key="4">
    <source>
        <dbReference type="EMBL" id="KAG7532176.1"/>
    </source>
</evidence>
<dbReference type="OrthoDB" id="9997102at2759"/>
<dbReference type="AlphaFoldDB" id="A0A8K0NQH9"/>
<dbReference type="PANTHER" id="PTHR42748">
    <property type="entry name" value="NITROGEN METABOLITE REPRESSION PROTEIN NMRA FAMILY MEMBER"/>
    <property type="match status" value="1"/>
</dbReference>
<evidence type="ECO:0000259" key="3">
    <source>
        <dbReference type="Pfam" id="PF05368"/>
    </source>
</evidence>
<gene>
    <name evidence="4" type="ORF">FFLO_03725</name>
</gene>
<comment type="similarity">
    <text evidence="1">Belongs to the NmrA-type oxidoreductase family.</text>
</comment>
<accession>A0A8K0NQH9</accession>
<dbReference type="EMBL" id="JABELV010000071">
    <property type="protein sequence ID" value="KAG7532176.1"/>
    <property type="molecule type" value="Genomic_DNA"/>
</dbReference>
<keyword evidence="2" id="KW-0521">NADP</keyword>
<dbReference type="PANTHER" id="PTHR42748:SF31">
    <property type="entry name" value="NMRA-LIKE DOMAIN-CONTAINING PROTEIN-RELATED"/>
    <property type="match status" value="1"/>
</dbReference>
<evidence type="ECO:0000256" key="1">
    <source>
        <dbReference type="ARBA" id="ARBA00006328"/>
    </source>
</evidence>
<feature type="domain" description="NmrA-like" evidence="3">
    <location>
        <begin position="4"/>
        <end position="250"/>
    </location>
</feature>
<organism evidence="4 5">
    <name type="scientific">Filobasidium floriforme</name>
    <dbReference type="NCBI Taxonomy" id="5210"/>
    <lineage>
        <taxon>Eukaryota</taxon>
        <taxon>Fungi</taxon>
        <taxon>Dikarya</taxon>
        <taxon>Basidiomycota</taxon>
        <taxon>Agaricomycotina</taxon>
        <taxon>Tremellomycetes</taxon>
        <taxon>Filobasidiales</taxon>
        <taxon>Filobasidiaceae</taxon>
        <taxon>Filobasidium</taxon>
    </lineage>
</organism>
<keyword evidence="5" id="KW-1185">Reference proteome</keyword>
<dbReference type="Gene3D" id="3.90.25.10">
    <property type="entry name" value="UDP-galactose 4-epimerase, domain 1"/>
    <property type="match status" value="1"/>
</dbReference>
<evidence type="ECO:0000256" key="2">
    <source>
        <dbReference type="ARBA" id="ARBA00022857"/>
    </source>
</evidence>
<protein>
    <recommendedName>
        <fullName evidence="3">NmrA-like domain-containing protein</fullName>
    </recommendedName>
</protein>
<dbReference type="InterPro" id="IPR008030">
    <property type="entry name" value="NmrA-like"/>
</dbReference>
<dbReference type="Proteomes" id="UP000812966">
    <property type="component" value="Unassembled WGS sequence"/>
</dbReference>
<dbReference type="Pfam" id="PF05368">
    <property type="entry name" value="NmrA"/>
    <property type="match status" value="1"/>
</dbReference>
<dbReference type="SUPFAM" id="SSF51735">
    <property type="entry name" value="NAD(P)-binding Rossmann-fold domains"/>
    <property type="match status" value="1"/>
</dbReference>